<keyword evidence="2" id="KW-1185">Reference proteome</keyword>
<organism evidence="1 2">
    <name type="scientific">Naganishia vaughanmartiniae</name>
    <dbReference type="NCBI Taxonomy" id="1424756"/>
    <lineage>
        <taxon>Eukaryota</taxon>
        <taxon>Fungi</taxon>
        <taxon>Dikarya</taxon>
        <taxon>Basidiomycota</taxon>
        <taxon>Agaricomycotina</taxon>
        <taxon>Tremellomycetes</taxon>
        <taxon>Filobasidiales</taxon>
        <taxon>Filobasidiaceae</taxon>
        <taxon>Naganishia</taxon>
    </lineage>
</organism>
<gene>
    <name evidence="1" type="ORF">QFC22_005248</name>
</gene>
<sequence>MFSQGVDDADANAKSHRGGGGQAATEREEGAEFQGFVTNDTFQVTRPPIASEVSDKTRDLKRRKTGHLVDFRDDSVRSGNVRPKDSTSVGTQGEPSPGGESTHRSLSGTRSGEHPGGSFATTSAPPFSDSAFTDTVRDVANKAFTEHMYPANEDKSFDASAQSTVQGTDGNSSR</sequence>
<dbReference type="Proteomes" id="UP001243375">
    <property type="component" value="Unassembled WGS sequence"/>
</dbReference>
<accession>A0ACC2WW00</accession>
<evidence type="ECO:0000313" key="1">
    <source>
        <dbReference type="EMBL" id="KAJ9115490.1"/>
    </source>
</evidence>
<protein>
    <submittedName>
        <fullName evidence="1">Uncharacterized protein</fullName>
    </submittedName>
</protein>
<evidence type="ECO:0000313" key="2">
    <source>
        <dbReference type="Proteomes" id="UP001243375"/>
    </source>
</evidence>
<proteinExistence type="predicted"/>
<dbReference type="EMBL" id="JASBWU010000016">
    <property type="protein sequence ID" value="KAJ9115490.1"/>
    <property type="molecule type" value="Genomic_DNA"/>
</dbReference>
<comment type="caution">
    <text evidence="1">The sequence shown here is derived from an EMBL/GenBank/DDBJ whole genome shotgun (WGS) entry which is preliminary data.</text>
</comment>
<name>A0ACC2WW00_9TREE</name>
<reference evidence="1" key="1">
    <citation type="submission" date="2023-04" db="EMBL/GenBank/DDBJ databases">
        <title>Draft Genome sequencing of Naganishia species isolated from polar environments using Oxford Nanopore Technology.</title>
        <authorList>
            <person name="Leo P."/>
            <person name="Venkateswaran K."/>
        </authorList>
    </citation>
    <scope>NUCLEOTIDE SEQUENCE</scope>
    <source>
        <strain evidence="1">MNA-CCFEE 5425</strain>
    </source>
</reference>